<dbReference type="InterPro" id="IPR013783">
    <property type="entry name" value="Ig-like_fold"/>
</dbReference>
<dbReference type="AlphaFoldDB" id="A0A5Q2FHJ2"/>
<dbReference type="InterPro" id="IPR015510">
    <property type="entry name" value="PGRP"/>
</dbReference>
<dbReference type="GO" id="GO:0008270">
    <property type="term" value="F:zinc ion binding"/>
    <property type="evidence" value="ECO:0007669"/>
    <property type="project" value="InterPro"/>
</dbReference>
<dbReference type="InterPro" id="IPR036505">
    <property type="entry name" value="Amidase/PGRP_sf"/>
</dbReference>
<accession>A0A5Q2FHJ2</accession>
<dbReference type="SMART" id="SM00701">
    <property type="entry name" value="PGRP"/>
    <property type="match status" value="1"/>
</dbReference>
<keyword evidence="2" id="KW-0326">Glycosidase</keyword>
<dbReference type="SMART" id="SM00644">
    <property type="entry name" value="Ami_2"/>
    <property type="match status" value="1"/>
</dbReference>
<feature type="chain" id="PRO_5024414449" description="N-acetylmuramoyl-L-alanine amidase" evidence="4">
    <location>
        <begin position="33"/>
        <end position="554"/>
    </location>
</feature>
<protein>
    <recommendedName>
        <fullName evidence="9">N-acetylmuramoyl-L-alanine amidase</fullName>
    </recommendedName>
</protein>
<dbReference type="Proteomes" id="UP000386847">
    <property type="component" value="Chromosome"/>
</dbReference>
<dbReference type="EMBL" id="CP045725">
    <property type="protein sequence ID" value="QGF24603.1"/>
    <property type="molecule type" value="Genomic_DNA"/>
</dbReference>
<dbReference type="GO" id="GO:0000272">
    <property type="term" value="P:polysaccharide catabolic process"/>
    <property type="evidence" value="ECO:0007669"/>
    <property type="project" value="UniProtKB-KW"/>
</dbReference>
<evidence type="ECO:0000256" key="2">
    <source>
        <dbReference type="ARBA" id="ARBA00023295"/>
    </source>
</evidence>
<dbReference type="InterPro" id="IPR006619">
    <property type="entry name" value="PGRP_domain_met/bac"/>
</dbReference>
<dbReference type="GO" id="GO:0009253">
    <property type="term" value="P:peptidoglycan catabolic process"/>
    <property type="evidence" value="ECO:0007669"/>
    <property type="project" value="InterPro"/>
</dbReference>
<reference evidence="7 8" key="1">
    <citation type="submission" date="2019-10" db="EMBL/GenBank/DDBJ databases">
        <title>Genomic analysis of Raineyella sp. CBA3103.</title>
        <authorList>
            <person name="Roh S.W."/>
        </authorList>
    </citation>
    <scope>NUCLEOTIDE SEQUENCE [LARGE SCALE GENOMIC DNA]</scope>
    <source>
        <strain evidence="7 8">CBA3103</strain>
    </source>
</reference>
<dbReference type="RefSeq" id="WP_153573132.1">
    <property type="nucleotide sequence ID" value="NZ_CP045725.1"/>
</dbReference>
<dbReference type="CDD" id="cd06583">
    <property type="entry name" value="PGRP"/>
    <property type="match status" value="1"/>
</dbReference>
<dbReference type="SUPFAM" id="SSF49265">
    <property type="entry name" value="Fibronectin type III"/>
    <property type="match status" value="1"/>
</dbReference>
<keyword evidence="4" id="KW-0732">Signal</keyword>
<dbReference type="PANTHER" id="PTHR11022:SF41">
    <property type="entry name" value="PEPTIDOGLYCAN-RECOGNITION PROTEIN LC-RELATED"/>
    <property type="match status" value="1"/>
</dbReference>
<evidence type="ECO:0008006" key="9">
    <source>
        <dbReference type="Google" id="ProtNLM"/>
    </source>
</evidence>
<organism evidence="7 8">
    <name type="scientific">Raineyella fluvialis</name>
    <dbReference type="NCBI Taxonomy" id="2662261"/>
    <lineage>
        <taxon>Bacteria</taxon>
        <taxon>Bacillati</taxon>
        <taxon>Actinomycetota</taxon>
        <taxon>Actinomycetes</taxon>
        <taxon>Propionibacteriales</taxon>
        <taxon>Propionibacteriaceae</taxon>
        <taxon>Raineyella</taxon>
    </lineage>
</organism>
<evidence type="ECO:0000259" key="6">
    <source>
        <dbReference type="PROSITE" id="PS50853"/>
    </source>
</evidence>
<dbReference type="Gene3D" id="3.40.80.10">
    <property type="entry name" value="Peptidoglycan recognition protein-like"/>
    <property type="match status" value="1"/>
</dbReference>
<dbReference type="Pfam" id="PF01510">
    <property type="entry name" value="Amidase_2"/>
    <property type="match status" value="1"/>
</dbReference>
<dbReference type="Gene3D" id="2.60.40.10">
    <property type="entry name" value="Immunoglobulins"/>
    <property type="match status" value="2"/>
</dbReference>
<evidence type="ECO:0000256" key="1">
    <source>
        <dbReference type="ARBA" id="ARBA00007553"/>
    </source>
</evidence>
<dbReference type="CDD" id="cd00063">
    <property type="entry name" value="FN3"/>
    <property type="match status" value="1"/>
</dbReference>
<keyword evidence="8" id="KW-1185">Reference proteome</keyword>
<dbReference type="InterPro" id="IPR000601">
    <property type="entry name" value="PKD_dom"/>
</dbReference>
<evidence type="ECO:0000256" key="4">
    <source>
        <dbReference type="SAM" id="SignalP"/>
    </source>
</evidence>
<evidence type="ECO:0000256" key="3">
    <source>
        <dbReference type="ARBA" id="ARBA00023326"/>
    </source>
</evidence>
<proteinExistence type="inferred from homology"/>
<dbReference type="SMART" id="SM00060">
    <property type="entry name" value="FN3"/>
    <property type="match status" value="1"/>
</dbReference>
<dbReference type="PANTHER" id="PTHR11022">
    <property type="entry name" value="PEPTIDOGLYCAN RECOGNITION PROTEIN"/>
    <property type="match status" value="1"/>
</dbReference>
<sequence>MSRITRAARRIVAAVVVAVVAAAAAGVAPARANPAPRSQQDTRSVGQGPVALGFPIQYFGVIADLVPGAVPRDDGPAPYGEARFRVGGKWTDWQPLEQDGAQAAGHFTGALVDVAEADAYQVRNLPSWGTGWRAAAINTARGVPEGLLPRASAASTASCRSRADWGADESISGWSHGDVQAFSPAQVLTVHHTAGSNDPNQDYAATVRAIYVYHVQSNKWSDIGYQYLIDGKGVVYEGRNSGHTSLSCLTQGGDGHDFAHQTSTDQIVTGAHVANYNSGNVGIALMGCFENSSACSGDTNPPAPAVDSLESQIAALSVRHGLTPTGTTHYVNPVSSATKDIATVSGHRDWDATACPGGNLYGQLPTIRSTAAARMGAPGATTPDAPGGFSAIGAAATVTLNWSPPADGGSPITGYQAFRGAGPDVSAASTLVYSGAATSASDRPPGGTYYYAVRACNAVGCGPLTVAGPVSVTVATITSATCTATKCSFAGTGAGTLQWSFGSTASPATATGSPVTTSYSTSGTYTVRLTDGNQTSATRTVVCSKVRKGISCKV</sequence>
<dbReference type="InterPro" id="IPR036116">
    <property type="entry name" value="FN3_sf"/>
</dbReference>
<gene>
    <name evidence="7" type="ORF">Rai3103_14275</name>
</gene>
<feature type="domain" description="PKD" evidence="5">
    <location>
        <begin position="496"/>
        <end position="540"/>
    </location>
</feature>
<comment type="similarity">
    <text evidence="1">Belongs to the N-acetylmuramoyl-L-alanine amidase 2 family.</text>
</comment>
<dbReference type="InterPro" id="IPR002502">
    <property type="entry name" value="Amidase_domain"/>
</dbReference>
<dbReference type="PROSITE" id="PS50093">
    <property type="entry name" value="PKD"/>
    <property type="match status" value="1"/>
</dbReference>
<keyword evidence="3" id="KW-0119">Carbohydrate metabolism</keyword>
<dbReference type="GO" id="GO:0008745">
    <property type="term" value="F:N-acetylmuramoyl-L-alanine amidase activity"/>
    <property type="evidence" value="ECO:0007669"/>
    <property type="project" value="InterPro"/>
</dbReference>
<evidence type="ECO:0000259" key="5">
    <source>
        <dbReference type="PROSITE" id="PS50093"/>
    </source>
</evidence>
<evidence type="ECO:0000313" key="7">
    <source>
        <dbReference type="EMBL" id="QGF24603.1"/>
    </source>
</evidence>
<dbReference type="SUPFAM" id="SSF49299">
    <property type="entry name" value="PKD domain"/>
    <property type="match status" value="1"/>
</dbReference>
<feature type="signal peptide" evidence="4">
    <location>
        <begin position="1"/>
        <end position="32"/>
    </location>
</feature>
<dbReference type="InterPro" id="IPR003961">
    <property type="entry name" value="FN3_dom"/>
</dbReference>
<dbReference type="InterPro" id="IPR035986">
    <property type="entry name" value="PKD_dom_sf"/>
</dbReference>
<evidence type="ECO:0000313" key="8">
    <source>
        <dbReference type="Proteomes" id="UP000386847"/>
    </source>
</evidence>
<dbReference type="SUPFAM" id="SSF55846">
    <property type="entry name" value="N-acetylmuramoyl-L-alanine amidase-like"/>
    <property type="match status" value="1"/>
</dbReference>
<feature type="domain" description="Fibronectin type-III" evidence="6">
    <location>
        <begin position="382"/>
        <end position="476"/>
    </location>
</feature>
<dbReference type="GO" id="GO:0016798">
    <property type="term" value="F:hydrolase activity, acting on glycosyl bonds"/>
    <property type="evidence" value="ECO:0007669"/>
    <property type="project" value="UniProtKB-KW"/>
</dbReference>
<keyword evidence="2" id="KW-0378">Hydrolase</keyword>
<dbReference type="KEGG" id="rain:Rai3103_14275"/>
<dbReference type="PROSITE" id="PS50853">
    <property type="entry name" value="FN3"/>
    <property type="match status" value="1"/>
</dbReference>
<keyword evidence="3" id="KW-0624">Polysaccharide degradation</keyword>
<name>A0A5Q2FHJ2_9ACTN</name>